<protein>
    <submittedName>
        <fullName evidence="1">Uncharacterized protein</fullName>
    </submittedName>
</protein>
<organism evidence="1">
    <name type="scientific">Arundo donax</name>
    <name type="common">Giant reed</name>
    <name type="synonym">Donax arundinaceus</name>
    <dbReference type="NCBI Taxonomy" id="35708"/>
    <lineage>
        <taxon>Eukaryota</taxon>
        <taxon>Viridiplantae</taxon>
        <taxon>Streptophyta</taxon>
        <taxon>Embryophyta</taxon>
        <taxon>Tracheophyta</taxon>
        <taxon>Spermatophyta</taxon>
        <taxon>Magnoliopsida</taxon>
        <taxon>Liliopsida</taxon>
        <taxon>Poales</taxon>
        <taxon>Poaceae</taxon>
        <taxon>PACMAD clade</taxon>
        <taxon>Arundinoideae</taxon>
        <taxon>Arundineae</taxon>
        <taxon>Arundo</taxon>
    </lineage>
</organism>
<reference evidence="1" key="1">
    <citation type="submission" date="2014-09" db="EMBL/GenBank/DDBJ databases">
        <authorList>
            <person name="Magalhaes I.L.F."/>
            <person name="Oliveira U."/>
            <person name="Santos F.R."/>
            <person name="Vidigal T.H.D.A."/>
            <person name="Brescovit A.D."/>
            <person name="Santos A.J."/>
        </authorList>
    </citation>
    <scope>NUCLEOTIDE SEQUENCE</scope>
    <source>
        <tissue evidence="1">Shoot tissue taken approximately 20 cm above the soil surface</tissue>
    </source>
</reference>
<evidence type="ECO:0000313" key="1">
    <source>
        <dbReference type="EMBL" id="JAD77285.1"/>
    </source>
</evidence>
<dbReference type="EMBL" id="GBRH01220610">
    <property type="protein sequence ID" value="JAD77285.1"/>
    <property type="molecule type" value="Transcribed_RNA"/>
</dbReference>
<accession>A0A0A9CV74</accession>
<proteinExistence type="predicted"/>
<name>A0A0A9CV74_ARUDO</name>
<dbReference type="AlphaFoldDB" id="A0A0A9CV74"/>
<reference evidence="1" key="2">
    <citation type="journal article" date="2015" name="Data Brief">
        <title>Shoot transcriptome of the giant reed, Arundo donax.</title>
        <authorList>
            <person name="Barrero R.A."/>
            <person name="Guerrero F.D."/>
            <person name="Moolhuijzen P."/>
            <person name="Goolsby J.A."/>
            <person name="Tidwell J."/>
            <person name="Bellgard S.E."/>
            <person name="Bellgard M.I."/>
        </authorList>
    </citation>
    <scope>NUCLEOTIDE SEQUENCE</scope>
    <source>
        <tissue evidence="1">Shoot tissue taken approximately 20 cm above the soil surface</tissue>
    </source>
</reference>
<sequence>MIQAAIVVWSACSGFFAYFSSVQKLTSISSLAVMAELNLFPPFAVSTSRTKLYIHKWKMLFHKIVQRMAMGWFISSVQTVICVHRDISEMLLALRSTRL</sequence>